<dbReference type="GO" id="GO:0005576">
    <property type="term" value="C:extracellular region"/>
    <property type="evidence" value="ECO:0007669"/>
    <property type="project" value="UniProtKB-SubCell"/>
</dbReference>
<dbReference type="InterPro" id="IPR011706">
    <property type="entry name" value="Cu-oxidase_C"/>
</dbReference>
<evidence type="ECO:0000256" key="1">
    <source>
        <dbReference type="ARBA" id="ARBA00004613"/>
    </source>
</evidence>
<keyword evidence="6" id="KW-0560">Oxidoreductase</keyword>
<dbReference type="Proteomes" id="UP001415857">
    <property type="component" value="Unassembled WGS sequence"/>
</dbReference>
<evidence type="ECO:0000259" key="8">
    <source>
        <dbReference type="Pfam" id="PF07731"/>
    </source>
</evidence>
<dbReference type="Gene3D" id="2.60.40.420">
    <property type="entry name" value="Cupredoxins - blue copper proteins"/>
    <property type="match status" value="2"/>
</dbReference>
<feature type="domain" description="Plastocyanin-like" evidence="9">
    <location>
        <begin position="78"/>
        <end position="150"/>
    </location>
</feature>
<dbReference type="Pfam" id="PF07731">
    <property type="entry name" value="Cu-oxidase_2"/>
    <property type="match status" value="1"/>
</dbReference>
<accession>A0AAP0RW32</accession>
<gene>
    <name evidence="10" type="ORF">L1049_011358</name>
</gene>
<evidence type="ECO:0000313" key="10">
    <source>
        <dbReference type="EMBL" id="KAK9283127.1"/>
    </source>
</evidence>
<protein>
    <recommendedName>
        <fullName evidence="12">Laccase</fullName>
    </recommendedName>
</protein>
<keyword evidence="4" id="KW-0479">Metal-binding</keyword>
<keyword evidence="11" id="KW-1185">Reference proteome</keyword>
<dbReference type="InterPro" id="IPR045087">
    <property type="entry name" value="Cu-oxidase_fam"/>
</dbReference>
<organism evidence="10 11">
    <name type="scientific">Liquidambar formosana</name>
    <name type="common">Formosan gum</name>
    <dbReference type="NCBI Taxonomy" id="63359"/>
    <lineage>
        <taxon>Eukaryota</taxon>
        <taxon>Viridiplantae</taxon>
        <taxon>Streptophyta</taxon>
        <taxon>Embryophyta</taxon>
        <taxon>Tracheophyta</taxon>
        <taxon>Spermatophyta</taxon>
        <taxon>Magnoliopsida</taxon>
        <taxon>eudicotyledons</taxon>
        <taxon>Gunneridae</taxon>
        <taxon>Pentapetalae</taxon>
        <taxon>Saxifragales</taxon>
        <taxon>Altingiaceae</taxon>
        <taxon>Liquidambar</taxon>
    </lineage>
</organism>
<dbReference type="SUPFAM" id="SSF49503">
    <property type="entry name" value="Cupredoxins"/>
    <property type="match status" value="2"/>
</dbReference>
<dbReference type="InterPro" id="IPR008972">
    <property type="entry name" value="Cupredoxin"/>
</dbReference>
<dbReference type="EMBL" id="JBBPBK010000006">
    <property type="protein sequence ID" value="KAK9283127.1"/>
    <property type="molecule type" value="Genomic_DNA"/>
</dbReference>
<comment type="subcellular location">
    <subcellularLocation>
        <location evidence="1">Secreted</location>
    </subcellularLocation>
</comment>
<evidence type="ECO:0000256" key="2">
    <source>
        <dbReference type="ARBA" id="ARBA00010609"/>
    </source>
</evidence>
<keyword evidence="7" id="KW-0186">Copper</keyword>
<dbReference type="Pfam" id="PF07732">
    <property type="entry name" value="Cu-oxidase_3"/>
    <property type="match status" value="1"/>
</dbReference>
<keyword evidence="5" id="KW-0677">Repeat</keyword>
<dbReference type="GO" id="GO:0005507">
    <property type="term" value="F:copper ion binding"/>
    <property type="evidence" value="ECO:0007669"/>
    <property type="project" value="InterPro"/>
</dbReference>
<evidence type="ECO:0000256" key="6">
    <source>
        <dbReference type="ARBA" id="ARBA00023002"/>
    </source>
</evidence>
<sequence>MSQSIRPRVIWRPPRARVYEINVDGGCLCESQAIAVGAKKLLENFSAIVVEAMAISFAVGLVRGLGLHATEVERDNVKVHNDTSFTRHGVKQPKNSWSDGPEYITQCPIKPNSIFTQEIIFSDEEGTLWWHAHSDWSRATIHGAIAILPPVGTPYQYPVQPCASWYKGDVNAVFEQAASYSEPDTSDAFTINGLVGDLYATEYSCPNGHHENDPMAESSVWNNGVYTTDFPLKPLSTLTNGTKVMMVNYGAVVEIVFQGTGNGAEDHPMHLHGYSFYVLGSGSGSNSTVYFNERTDPASYNLINPPLLNTVSVPKYGWTAIRFVANNPGVWFIHCHFERHTTWGMATTLIVKNGPTKYTSLLPSPLMPPC</sequence>
<evidence type="ECO:0008006" key="12">
    <source>
        <dbReference type="Google" id="ProtNLM"/>
    </source>
</evidence>
<dbReference type="InterPro" id="IPR002355">
    <property type="entry name" value="Cu_oxidase_Cu_BS"/>
</dbReference>
<reference evidence="10 11" key="1">
    <citation type="journal article" date="2024" name="Plant J.">
        <title>Genome sequences and population genomics reveal climatic adaptation and genomic divergence between two closely related sweetgum species.</title>
        <authorList>
            <person name="Xu W.Q."/>
            <person name="Ren C.Q."/>
            <person name="Zhang X.Y."/>
            <person name="Comes H.P."/>
            <person name="Liu X.H."/>
            <person name="Li Y.G."/>
            <person name="Kettle C.J."/>
            <person name="Jalonen R."/>
            <person name="Gaisberger H."/>
            <person name="Ma Y.Z."/>
            <person name="Qiu Y.X."/>
        </authorList>
    </citation>
    <scope>NUCLEOTIDE SEQUENCE [LARGE SCALE GENOMIC DNA]</scope>
    <source>
        <strain evidence="10">Hangzhou</strain>
    </source>
</reference>
<evidence type="ECO:0000256" key="7">
    <source>
        <dbReference type="ARBA" id="ARBA00023008"/>
    </source>
</evidence>
<dbReference type="PROSITE" id="PS00080">
    <property type="entry name" value="MULTICOPPER_OXIDASE2"/>
    <property type="match status" value="1"/>
</dbReference>
<dbReference type="InterPro" id="IPR011707">
    <property type="entry name" value="Cu-oxidase-like_N"/>
</dbReference>
<evidence type="ECO:0000256" key="3">
    <source>
        <dbReference type="ARBA" id="ARBA00022525"/>
    </source>
</evidence>
<evidence type="ECO:0000259" key="9">
    <source>
        <dbReference type="Pfam" id="PF07732"/>
    </source>
</evidence>
<dbReference type="InterPro" id="IPR033138">
    <property type="entry name" value="Cu_oxidase_CS"/>
</dbReference>
<feature type="domain" description="Plastocyanin-like" evidence="8">
    <location>
        <begin position="233"/>
        <end position="353"/>
    </location>
</feature>
<evidence type="ECO:0000313" key="11">
    <source>
        <dbReference type="Proteomes" id="UP001415857"/>
    </source>
</evidence>
<name>A0AAP0RW32_LIQFO</name>
<comment type="similarity">
    <text evidence="2">Belongs to the multicopper oxidase family.</text>
</comment>
<keyword evidence="3" id="KW-0964">Secreted</keyword>
<evidence type="ECO:0000256" key="4">
    <source>
        <dbReference type="ARBA" id="ARBA00022723"/>
    </source>
</evidence>
<proteinExistence type="inferred from homology"/>
<evidence type="ECO:0000256" key="5">
    <source>
        <dbReference type="ARBA" id="ARBA00022737"/>
    </source>
</evidence>
<dbReference type="PANTHER" id="PTHR11709">
    <property type="entry name" value="MULTI-COPPER OXIDASE"/>
    <property type="match status" value="1"/>
</dbReference>
<comment type="caution">
    <text evidence="10">The sequence shown here is derived from an EMBL/GenBank/DDBJ whole genome shotgun (WGS) entry which is preliminary data.</text>
</comment>
<dbReference type="GO" id="GO:0016491">
    <property type="term" value="F:oxidoreductase activity"/>
    <property type="evidence" value="ECO:0007669"/>
    <property type="project" value="UniProtKB-KW"/>
</dbReference>
<dbReference type="PROSITE" id="PS00079">
    <property type="entry name" value="MULTICOPPER_OXIDASE1"/>
    <property type="match status" value="1"/>
</dbReference>
<dbReference type="AlphaFoldDB" id="A0AAP0RW32"/>
<dbReference type="PANTHER" id="PTHR11709:SF410">
    <property type="entry name" value="LACCASE"/>
    <property type="match status" value="1"/>
</dbReference>